<evidence type="ECO:0000256" key="10">
    <source>
        <dbReference type="SAM" id="SignalP"/>
    </source>
</evidence>
<protein>
    <recommendedName>
        <fullName evidence="11">Peptidase M20 dimerisation domain-containing protein</fullName>
    </recommendedName>
</protein>
<keyword evidence="3" id="KW-0645">Protease</keyword>
<feature type="chain" id="PRO_5008533055" description="Peptidase M20 dimerisation domain-containing protein" evidence="10">
    <location>
        <begin position="38"/>
        <end position="519"/>
    </location>
</feature>
<dbReference type="GO" id="GO:0006526">
    <property type="term" value="P:L-arginine biosynthetic process"/>
    <property type="evidence" value="ECO:0007669"/>
    <property type="project" value="TreeGrafter"/>
</dbReference>
<dbReference type="NCBIfam" id="TIGR01887">
    <property type="entry name" value="dipeptidaselike"/>
    <property type="match status" value="1"/>
</dbReference>
<dbReference type="InterPro" id="IPR010964">
    <property type="entry name" value="M20A_pepV-rel"/>
</dbReference>
<keyword evidence="13" id="KW-1185">Reference proteome</keyword>
<dbReference type="InterPro" id="IPR050072">
    <property type="entry name" value="Peptidase_M20A"/>
</dbReference>
<dbReference type="PANTHER" id="PTHR43808:SF31">
    <property type="entry name" value="N-ACETYL-L-CITRULLINE DEACETYLASE"/>
    <property type="match status" value="1"/>
</dbReference>
<evidence type="ECO:0000256" key="8">
    <source>
        <dbReference type="ARBA" id="ARBA00023049"/>
    </source>
</evidence>
<evidence type="ECO:0000313" key="13">
    <source>
        <dbReference type="Proteomes" id="UP000092952"/>
    </source>
</evidence>
<dbReference type="GO" id="GO:0008237">
    <property type="term" value="F:metallopeptidase activity"/>
    <property type="evidence" value="ECO:0007669"/>
    <property type="project" value="UniProtKB-KW"/>
</dbReference>
<sequence>MAPSSCAPWRPAMNCRSWSRSLLGAALLLAAAASAQAFDRAELDTAVAARMDAAVADLQAWVRIPSITAAGDPHRADKTALLNAVVARAQALGLAARLLPGQQVAVVELGQGPNALGILVHADVVPAGDAARWTHPPFGGELVDGAVWGRGSLDDKGPLVASLYAMAALKDSDLPLTRPVRLIVGSSEENMDWRDLDAVRAAGLVPAEGWTADAGFPVIYAEKSYLDVAVRFDGAADPVLRQFSGGTAPNAVPEAATASLAGEPAKLAAALKAAIGAYQGGATPATFALRETATGVEITARGKAAHGAKPEAGINAITHLARLLHGARQALGIDTASAQGRAVAFIAEHLGLETDGGTLGLRHSVANLGASTVNLGLLSGTDQGLRAQLNIRVPTGLDLATQRARLTQALAPYQARLEVIEGKEALWVDPQTPLVLALLGIYRQFTGDRTAPMAIGGTTYAKAFPGFVAFGMGFPGGPMLAHAENERLEVDDLRRGMAIYLAALAQLAAGVTLEPPPSP</sequence>
<dbReference type="InParanoid" id="A0A1B1YUQ0"/>
<dbReference type="STRING" id="1810504.PG2T_09250"/>
<comment type="cofactor">
    <cofactor evidence="1">
        <name>Zn(2+)</name>
        <dbReference type="ChEBI" id="CHEBI:29105"/>
    </cofactor>
</comment>
<dbReference type="SUPFAM" id="SSF55031">
    <property type="entry name" value="Bacterial exopeptidase dimerisation domain"/>
    <property type="match status" value="1"/>
</dbReference>
<feature type="domain" description="Peptidase M20 dimerisation" evidence="11">
    <location>
        <begin position="293"/>
        <end position="412"/>
    </location>
</feature>
<dbReference type="Pfam" id="PF01546">
    <property type="entry name" value="Peptidase_M20"/>
    <property type="match status" value="1"/>
</dbReference>
<name>A0A1B1YUQ0_9GAMM</name>
<dbReference type="Proteomes" id="UP000092952">
    <property type="component" value="Chromosome"/>
</dbReference>
<dbReference type="InterPro" id="IPR011650">
    <property type="entry name" value="Peptidase_M20_dimer"/>
</dbReference>
<dbReference type="Gene3D" id="3.40.630.10">
    <property type="entry name" value="Zn peptidases"/>
    <property type="match status" value="1"/>
</dbReference>
<evidence type="ECO:0000256" key="4">
    <source>
        <dbReference type="ARBA" id="ARBA00022723"/>
    </source>
</evidence>
<keyword evidence="9" id="KW-0170">Cobalt</keyword>
<evidence type="ECO:0000256" key="5">
    <source>
        <dbReference type="ARBA" id="ARBA00022801"/>
    </source>
</evidence>
<dbReference type="GO" id="GO:0008270">
    <property type="term" value="F:zinc ion binding"/>
    <property type="evidence" value="ECO:0007669"/>
    <property type="project" value="InterPro"/>
</dbReference>
<keyword evidence="6" id="KW-0862">Zinc</keyword>
<evidence type="ECO:0000256" key="3">
    <source>
        <dbReference type="ARBA" id="ARBA00022670"/>
    </source>
</evidence>
<gene>
    <name evidence="12" type="ORF">PG2T_09250</name>
</gene>
<dbReference type="Gene3D" id="3.30.70.360">
    <property type="match status" value="2"/>
</dbReference>
<organism evidence="12 13">
    <name type="scientific">Immundisolibacter cernigliae</name>
    <dbReference type="NCBI Taxonomy" id="1810504"/>
    <lineage>
        <taxon>Bacteria</taxon>
        <taxon>Pseudomonadati</taxon>
        <taxon>Pseudomonadota</taxon>
        <taxon>Gammaproteobacteria</taxon>
        <taxon>Immundisolibacterales</taxon>
        <taxon>Immundisolibacteraceae</taxon>
        <taxon>Immundisolibacter</taxon>
    </lineage>
</organism>
<evidence type="ECO:0000256" key="7">
    <source>
        <dbReference type="ARBA" id="ARBA00022997"/>
    </source>
</evidence>
<dbReference type="InterPro" id="IPR002933">
    <property type="entry name" value="Peptidase_M20"/>
</dbReference>
<evidence type="ECO:0000256" key="9">
    <source>
        <dbReference type="ARBA" id="ARBA00023285"/>
    </source>
</evidence>
<keyword evidence="7" id="KW-0224">Dipeptidase</keyword>
<dbReference type="GO" id="GO:0006508">
    <property type="term" value="P:proteolysis"/>
    <property type="evidence" value="ECO:0007669"/>
    <property type="project" value="UniProtKB-KW"/>
</dbReference>
<evidence type="ECO:0000256" key="2">
    <source>
        <dbReference type="ARBA" id="ARBA00006247"/>
    </source>
</evidence>
<keyword evidence="8" id="KW-0482">Metalloprotease</keyword>
<dbReference type="AlphaFoldDB" id="A0A1B1YUQ0"/>
<dbReference type="GO" id="GO:0008777">
    <property type="term" value="F:acetylornithine deacetylase activity"/>
    <property type="evidence" value="ECO:0007669"/>
    <property type="project" value="TreeGrafter"/>
</dbReference>
<dbReference type="EMBL" id="CP014671">
    <property type="protein sequence ID" value="ANX04343.1"/>
    <property type="molecule type" value="Genomic_DNA"/>
</dbReference>
<dbReference type="Pfam" id="PF07687">
    <property type="entry name" value="M20_dimer"/>
    <property type="match status" value="1"/>
</dbReference>
<reference evidence="13" key="1">
    <citation type="submission" date="2016-03" db="EMBL/GenBank/DDBJ databases">
        <title>Complete genome sequence of Solimmundus cernigliae, representing a novel lineage of polycyclic aromatic hydrocarbon degraders within the Gammaproteobacteria.</title>
        <authorList>
            <person name="Singleton D.R."/>
            <person name="Dickey A.N."/>
            <person name="Scholl E.H."/>
            <person name="Wright F.A."/>
            <person name="Aitken M.D."/>
        </authorList>
    </citation>
    <scope>NUCLEOTIDE SEQUENCE [LARGE SCALE GENOMIC DNA]</scope>
    <source>
        <strain evidence="13">TR3.2</strain>
    </source>
</reference>
<dbReference type="PANTHER" id="PTHR43808">
    <property type="entry name" value="ACETYLORNITHINE DEACETYLASE"/>
    <property type="match status" value="1"/>
</dbReference>
<dbReference type="SUPFAM" id="SSF53187">
    <property type="entry name" value="Zn-dependent exopeptidases"/>
    <property type="match status" value="1"/>
</dbReference>
<evidence type="ECO:0000259" key="11">
    <source>
        <dbReference type="Pfam" id="PF07687"/>
    </source>
</evidence>
<evidence type="ECO:0000313" key="12">
    <source>
        <dbReference type="EMBL" id="ANX04343.1"/>
    </source>
</evidence>
<evidence type="ECO:0000256" key="1">
    <source>
        <dbReference type="ARBA" id="ARBA00001947"/>
    </source>
</evidence>
<feature type="signal peptide" evidence="10">
    <location>
        <begin position="1"/>
        <end position="37"/>
    </location>
</feature>
<accession>A0A1B1YUQ0</accession>
<dbReference type="InterPro" id="IPR036264">
    <property type="entry name" value="Bact_exopeptidase_dim_dom"/>
</dbReference>
<keyword evidence="5" id="KW-0378">Hydrolase</keyword>
<keyword evidence="4" id="KW-0479">Metal-binding</keyword>
<proteinExistence type="inferred from homology"/>
<dbReference type="KEGG" id="gbi:PG2T_09250"/>
<dbReference type="GO" id="GO:0016805">
    <property type="term" value="F:dipeptidase activity"/>
    <property type="evidence" value="ECO:0007669"/>
    <property type="project" value="UniProtKB-KW"/>
</dbReference>
<comment type="similarity">
    <text evidence="2">Belongs to the peptidase M20A family.</text>
</comment>
<evidence type="ECO:0000256" key="6">
    <source>
        <dbReference type="ARBA" id="ARBA00022833"/>
    </source>
</evidence>
<keyword evidence="10" id="KW-0732">Signal</keyword>